<dbReference type="SUPFAM" id="SSF50249">
    <property type="entry name" value="Nucleic acid-binding proteins"/>
    <property type="match status" value="1"/>
</dbReference>
<evidence type="ECO:0000256" key="2">
    <source>
        <dbReference type="ARBA" id="ARBA00022723"/>
    </source>
</evidence>
<keyword evidence="8" id="KW-1185">Reference proteome</keyword>
<name>A0ABW4MTT0_9BACI</name>
<feature type="domain" description="S1 motif" evidence="6">
    <location>
        <begin position="38"/>
        <end position="116"/>
    </location>
</feature>
<proteinExistence type="predicted"/>
<evidence type="ECO:0000313" key="7">
    <source>
        <dbReference type="EMBL" id="MFD1781141.1"/>
    </source>
</evidence>
<dbReference type="PROSITE" id="PS50126">
    <property type="entry name" value="S1"/>
    <property type="match status" value="1"/>
</dbReference>
<reference evidence="8" key="1">
    <citation type="journal article" date="2019" name="Int. J. Syst. Evol. Microbiol.">
        <title>The Global Catalogue of Microorganisms (GCM) 10K type strain sequencing project: providing services to taxonomists for standard genome sequencing and annotation.</title>
        <authorList>
            <consortium name="The Broad Institute Genomics Platform"/>
            <consortium name="The Broad Institute Genome Sequencing Center for Infectious Disease"/>
            <person name="Wu L."/>
            <person name="Ma J."/>
        </authorList>
    </citation>
    <scope>NUCLEOTIDE SEQUENCE [LARGE SCALE GENOMIC DNA]</scope>
    <source>
        <strain evidence="8">CCUG 15531</strain>
    </source>
</reference>
<dbReference type="InterPro" id="IPR019307">
    <property type="entry name" value="RNA-bd_AU-1/RNase_E/G"/>
</dbReference>
<dbReference type="RefSeq" id="WP_304217543.1">
    <property type="nucleotide sequence ID" value="NZ_JBHUEK010000031.1"/>
</dbReference>
<evidence type="ECO:0000256" key="3">
    <source>
        <dbReference type="ARBA" id="ARBA00022801"/>
    </source>
</evidence>
<dbReference type="PANTHER" id="PTHR30001:SF0">
    <property type="entry name" value="RIBONUCLEASE G"/>
    <property type="match status" value="1"/>
</dbReference>
<evidence type="ECO:0000256" key="1">
    <source>
        <dbReference type="ARBA" id="ARBA00001946"/>
    </source>
</evidence>
<keyword evidence="4" id="KW-0460">Magnesium</keyword>
<dbReference type="SMART" id="SM00316">
    <property type="entry name" value="S1"/>
    <property type="match status" value="1"/>
</dbReference>
<evidence type="ECO:0000256" key="4">
    <source>
        <dbReference type="ARBA" id="ARBA00022842"/>
    </source>
</evidence>
<accession>A0ABW4MTT0</accession>
<dbReference type="Pfam" id="PF10150">
    <property type="entry name" value="RNase_E_G"/>
    <property type="match status" value="1"/>
</dbReference>
<dbReference type="CDD" id="cd04453">
    <property type="entry name" value="S1_RNase_E"/>
    <property type="match status" value="1"/>
</dbReference>
<evidence type="ECO:0000259" key="6">
    <source>
        <dbReference type="PROSITE" id="PS50126"/>
    </source>
</evidence>
<dbReference type="NCBIfam" id="TIGR00757">
    <property type="entry name" value="RNaseEG"/>
    <property type="match status" value="1"/>
</dbReference>
<organism evidence="7 8">
    <name type="scientific">Fredinandcohnia salidurans</name>
    <dbReference type="NCBI Taxonomy" id="2595041"/>
    <lineage>
        <taxon>Bacteria</taxon>
        <taxon>Bacillati</taxon>
        <taxon>Bacillota</taxon>
        <taxon>Bacilli</taxon>
        <taxon>Bacillales</taxon>
        <taxon>Bacillaceae</taxon>
        <taxon>Fredinandcohnia</taxon>
    </lineage>
</organism>
<dbReference type="PANTHER" id="PTHR30001">
    <property type="entry name" value="RIBONUCLEASE"/>
    <property type="match status" value="1"/>
</dbReference>
<keyword evidence="2" id="KW-0479">Metal-binding</keyword>
<evidence type="ECO:0000256" key="5">
    <source>
        <dbReference type="ARBA" id="ARBA00022884"/>
    </source>
</evidence>
<comment type="caution">
    <text evidence="7">The sequence shown here is derived from an EMBL/GenBank/DDBJ whole genome shotgun (WGS) entry which is preliminary data.</text>
</comment>
<gene>
    <name evidence="7" type="ORF">ACFSFW_21015</name>
</gene>
<dbReference type="Proteomes" id="UP001597227">
    <property type="component" value="Unassembled WGS sequence"/>
</dbReference>
<protein>
    <submittedName>
        <fullName evidence="7">Rne/Rng family ribonuclease</fullName>
    </submittedName>
</protein>
<dbReference type="InterPro" id="IPR004659">
    <property type="entry name" value="RNase_E/G"/>
</dbReference>
<dbReference type="EMBL" id="JBHUEK010000031">
    <property type="protein sequence ID" value="MFD1781141.1"/>
    <property type="molecule type" value="Genomic_DNA"/>
</dbReference>
<keyword evidence="3" id="KW-0378">Hydrolase</keyword>
<keyword evidence="5" id="KW-0694">RNA-binding</keyword>
<dbReference type="InterPro" id="IPR012340">
    <property type="entry name" value="NA-bd_OB-fold"/>
</dbReference>
<dbReference type="Gene3D" id="2.40.50.140">
    <property type="entry name" value="Nucleic acid-binding proteins"/>
    <property type="match status" value="1"/>
</dbReference>
<evidence type="ECO:0000313" key="8">
    <source>
        <dbReference type="Proteomes" id="UP001597227"/>
    </source>
</evidence>
<dbReference type="InterPro" id="IPR003029">
    <property type="entry name" value="S1_domain"/>
</dbReference>
<comment type="cofactor">
    <cofactor evidence="1">
        <name>Mg(2+)</name>
        <dbReference type="ChEBI" id="CHEBI:18420"/>
    </cofactor>
</comment>
<sequence>MKTIIINVKTSEKRVAVVEDQKVLELNIQQPKHKEIVGNLYKGRVIDVLPGMQAAFVDIGIGRNGYIGREQLASYHLSPQSEKDKNIAHFVRQGEEIIVQVTKEGAERKGPKLTGLIEFPGTSLVYSPFGNYVAVSRKMKEEEERDRWRNFGKTYLEKPEGLIIRTACENKDESIILKELEIQRSRFNSLIEKQKLLKPPSLLFDANHLVDKILLEHQFEDIKEIVIDEAQEYKQIKDLLGEEKVSFFRGKENIFSSYGIEREIEKALKHIVWLDNGAYLLIEQTEALTIIDVNTGKFQGKENLRDTVFKTNLAAAKEIAFQLRLRDISGIVLVDFIDMKHNDERQKVIQALRSVAKEDRNRMTIHGFTSLGILELTRKKTRQDLLGILQTSCPTCSGTGRVDSAETIAFKLERELWEYQGMDYDAIWIETTEEVKQVLLGENTNHKKRLEEALSFRIYVTEIVSPRHEYFIRHIGTIDEMKERLNNRS</sequence>
<dbReference type="Gene3D" id="3.40.1260.20">
    <property type="entry name" value="Ribonuclease E, catalytic domain"/>
    <property type="match status" value="1"/>
</dbReference>